<accession>A0A090VHU2</accession>
<protein>
    <submittedName>
        <fullName evidence="1">Uncharacterized protein</fullName>
    </submittedName>
</protein>
<dbReference type="EMBL" id="SORL01000007">
    <property type="protein sequence ID" value="TDY64196.1"/>
    <property type="molecule type" value="Genomic_DNA"/>
</dbReference>
<name>A0A090VHU2_9FLAO</name>
<dbReference type="AlphaFoldDB" id="A0A090VHU2"/>
<evidence type="ECO:0000313" key="4">
    <source>
        <dbReference type="Proteomes" id="UP000294824"/>
    </source>
</evidence>
<proteinExistence type="predicted"/>
<sequence>MENYIKIQPEVISGLGEKTTFKEFEPPFKTILNLHIDLEDWLGDDLMECYPAFIITEKLKKGLEISDFSGFKFSEMEVSKAEYFEDNYQLEKPVPIFFWLQVIGQEFADDILLNDKKELYLKPKLLKYLQGKFNVNYLQVEPQRNEFDDLLDNMLLES</sequence>
<evidence type="ECO:0000313" key="2">
    <source>
        <dbReference type="EMBL" id="TDY64196.1"/>
    </source>
</evidence>
<keyword evidence="4" id="KW-1185">Reference proteome</keyword>
<reference evidence="2 4" key="2">
    <citation type="submission" date="2019-03" db="EMBL/GenBank/DDBJ databases">
        <title>Genomic Encyclopedia of Type Strains, Phase III (KMG-III): the genomes of soil and plant-associated and newly described type strains.</title>
        <authorList>
            <person name="Whitman W."/>
        </authorList>
    </citation>
    <scope>NUCLEOTIDE SEQUENCE [LARGE SCALE GENOMIC DNA]</scope>
    <source>
        <strain evidence="2 4">CECT 8301</strain>
    </source>
</reference>
<dbReference type="EMBL" id="BBNQ01000012">
    <property type="protein sequence ID" value="GAL63623.1"/>
    <property type="molecule type" value="Genomic_DNA"/>
</dbReference>
<gene>
    <name evidence="2" type="ORF">DFQ06_1101</name>
    <name evidence="1" type="ORF">JCM19300_1972</name>
</gene>
<dbReference type="Proteomes" id="UP000029644">
    <property type="component" value="Unassembled WGS sequence"/>
</dbReference>
<evidence type="ECO:0000313" key="1">
    <source>
        <dbReference type="EMBL" id="GAL63623.1"/>
    </source>
</evidence>
<dbReference type="RefSeq" id="WP_052415424.1">
    <property type="nucleotide sequence ID" value="NZ_BBNQ01000012.1"/>
</dbReference>
<dbReference type="Proteomes" id="UP000294824">
    <property type="component" value="Unassembled WGS sequence"/>
</dbReference>
<organism evidence="1 3">
    <name type="scientific">Algibacter lectus</name>
    <dbReference type="NCBI Taxonomy" id="221126"/>
    <lineage>
        <taxon>Bacteria</taxon>
        <taxon>Pseudomonadati</taxon>
        <taxon>Bacteroidota</taxon>
        <taxon>Flavobacteriia</taxon>
        <taxon>Flavobacteriales</taxon>
        <taxon>Flavobacteriaceae</taxon>
        <taxon>Algibacter</taxon>
    </lineage>
</organism>
<reference evidence="1 3" key="1">
    <citation type="journal article" date="2014" name="Genome Announc.">
        <title>Draft Genome Sequences of Marine Flavobacterium Algibacter lectus Strains SS8 and NR4.</title>
        <authorList>
            <person name="Takatani N."/>
            <person name="Nakanishi M."/>
            <person name="Meirelles P."/>
            <person name="Mino S."/>
            <person name="Suda W."/>
            <person name="Oshima K."/>
            <person name="Hattori M."/>
            <person name="Ohkuma M."/>
            <person name="Hosokawa M."/>
            <person name="Miyashita K."/>
            <person name="Thompson F.L."/>
            <person name="Niwa A."/>
            <person name="Sawabe T."/>
            <person name="Sawabe T."/>
        </authorList>
    </citation>
    <scope>NUCLEOTIDE SEQUENCE [LARGE SCALE GENOMIC DNA]</scope>
    <source>
        <strain evidence="1 3">JCM 19300</strain>
    </source>
</reference>
<comment type="caution">
    <text evidence="1">The sequence shown here is derived from an EMBL/GenBank/DDBJ whole genome shotgun (WGS) entry which is preliminary data.</text>
</comment>
<dbReference type="OrthoDB" id="5879561at2"/>
<evidence type="ECO:0000313" key="3">
    <source>
        <dbReference type="Proteomes" id="UP000029644"/>
    </source>
</evidence>
<accession>A0A4R8MJL5</accession>